<dbReference type="Proteomes" id="UP000823928">
    <property type="component" value="Unassembled WGS sequence"/>
</dbReference>
<proteinExistence type="predicted"/>
<dbReference type="EMBL" id="DVIU01000156">
    <property type="protein sequence ID" value="HIS36545.1"/>
    <property type="molecule type" value="Genomic_DNA"/>
</dbReference>
<comment type="caution">
    <text evidence="1">The sequence shown here is derived from an EMBL/GenBank/DDBJ whole genome shotgun (WGS) entry which is preliminary data.</text>
</comment>
<reference evidence="1" key="1">
    <citation type="submission" date="2020-10" db="EMBL/GenBank/DDBJ databases">
        <authorList>
            <person name="Gilroy R."/>
        </authorList>
    </citation>
    <scope>NUCLEOTIDE SEQUENCE</scope>
    <source>
        <strain evidence="1">6276</strain>
    </source>
</reference>
<dbReference type="AlphaFoldDB" id="A0A9D1JNT0"/>
<protein>
    <submittedName>
        <fullName evidence="1">Uncharacterized protein</fullName>
    </submittedName>
</protein>
<name>A0A9D1JNT0_9BACT</name>
<evidence type="ECO:0000313" key="2">
    <source>
        <dbReference type="Proteomes" id="UP000823928"/>
    </source>
</evidence>
<accession>A0A9D1JNT0</accession>
<sequence length="480" mass="55895">MEYPLRTLIKSSDWLHIEEDDIEGNYNSIIEETSCCLNLGNITHTFTLIQDKERRKTVSESFRERLSHLNDVFFEAGLYEEQLQQYNDVCLNAQRAIVTQFVNDCRNGTITNYFHVQYNTGKIRTFKNGISEQKKTVGKNIIFTFNNERFISLTGITTGWDEYATAYRHFFCLVLILSLFEQLDINISNLRILYFSLNQKVKLAVLSGMKVNCMFGLGGSYGSLFEELSQLIPSNKREMNIKIDKEHQIMDITIKNSGFLSKAYSAYLNCPWDEKDIGRKIPLARLNELYTIKSSDVRVYDYNDFLDSKDISTIRIMRGNTPDTMVVRVELTGMRIISRLVKVSANATDKVQADRLFESFAVPDDMIACLLWRIIWRTKQWNSEKFPIERSLFNVYSQFIQEYEGSRNIAKQTAVIILLSQKNDEERERLINKYFDKNASKQKAEIRAGLKKLDEMIEKDCKEKAEFTKFTGGLINNYVW</sequence>
<evidence type="ECO:0000313" key="1">
    <source>
        <dbReference type="EMBL" id="HIS36545.1"/>
    </source>
</evidence>
<reference evidence="1" key="2">
    <citation type="journal article" date="2021" name="PeerJ">
        <title>Extensive microbial diversity within the chicken gut microbiome revealed by metagenomics and culture.</title>
        <authorList>
            <person name="Gilroy R."/>
            <person name="Ravi A."/>
            <person name="Getino M."/>
            <person name="Pursley I."/>
            <person name="Horton D.L."/>
            <person name="Alikhan N.F."/>
            <person name="Baker D."/>
            <person name="Gharbi K."/>
            <person name="Hall N."/>
            <person name="Watson M."/>
            <person name="Adriaenssens E.M."/>
            <person name="Foster-Nyarko E."/>
            <person name="Jarju S."/>
            <person name="Secka A."/>
            <person name="Antonio M."/>
            <person name="Oren A."/>
            <person name="Chaudhuri R.R."/>
            <person name="La Ragione R."/>
            <person name="Hildebrand F."/>
            <person name="Pallen M.J."/>
        </authorList>
    </citation>
    <scope>NUCLEOTIDE SEQUENCE</scope>
    <source>
        <strain evidence="1">6276</strain>
    </source>
</reference>
<gene>
    <name evidence="1" type="ORF">IAC10_07945</name>
</gene>
<organism evidence="1 2">
    <name type="scientific">Candidatus Scatousia excrementigallinarum</name>
    <dbReference type="NCBI Taxonomy" id="2840935"/>
    <lineage>
        <taxon>Bacteria</taxon>
        <taxon>Candidatus Scatousia</taxon>
    </lineage>
</organism>